<proteinExistence type="predicted"/>
<dbReference type="Pfam" id="PF19343">
    <property type="entry name" value="HAM1_N"/>
    <property type="match status" value="2"/>
</dbReference>
<dbReference type="OrthoDB" id="19394at2759"/>
<dbReference type="Proteomes" id="UP000308730">
    <property type="component" value="Unassembled WGS sequence"/>
</dbReference>
<evidence type="ECO:0000259" key="3">
    <source>
        <dbReference type="Pfam" id="PF19343"/>
    </source>
</evidence>
<feature type="domain" description="HAM1-like N-terminal" evidence="3">
    <location>
        <begin position="244"/>
        <end position="575"/>
    </location>
</feature>
<comment type="caution">
    <text evidence="4">The sequence shown here is derived from an EMBL/GenBank/DDBJ whole genome shotgun (WGS) entry which is preliminary data.</text>
</comment>
<dbReference type="AlphaFoldDB" id="A0A4S4MLE2"/>
<dbReference type="PANTHER" id="PTHR31138:SF1">
    <property type="entry name" value="PDZ DOMAIN-CONTAINING PROTEIN"/>
    <property type="match status" value="1"/>
</dbReference>
<organism evidence="4 5">
    <name type="scientific">Antrodiella citrinella</name>
    <dbReference type="NCBI Taxonomy" id="2447956"/>
    <lineage>
        <taxon>Eukaryota</taxon>
        <taxon>Fungi</taxon>
        <taxon>Dikarya</taxon>
        <taxon>Basidiomycota</taxon>
        <taxon>Agaricomycotina</taxon>
        <taxon>Agaricomycetes</taxon>
        <taxon>Polyporales</taxon>
        <taxon>Steccherinaceae</taxon>
        <taxon>Antrodiella</taxon>
    </lineage>
</organism>
<keyword evidence="5" id="KW-1185">Reference proteome</keyword>
<dbReference type="Pfam" id="PF14613">
    <property type="entry name" value="HAM1_C"/>
    <property type="match status" value="1"/>
</dbReference>
<evidence type="ECO:0000313" key="5">
    <source>
        <dbReference type="Proteomes" id="UP000308730"/>
    </source>
</evidence>
<feature type="domain" description="HAM1-like N-terminal" evidence="3">
    <location>
        <begin position="7"/>
        <end position="223"/>
    </location>
</feature>
<gene>
    <name evidence="4" type="ORF">EUX98_g7487</name>
</gene>
<feature type="region of interest" description="Disordered" evidence="1">
    <location>
        <begin position="171"/>
        <end position="190"/>
    </location>
</feature>
<reference evidence="4 5" key="1">
    <citation type="submission" date="2019-02" db="EMBL/GenBank/DDBJ databases">
        <title>Genome sequencing of the rare red list fungi Antrodiella citrinella (Flaviporus citrinellus).</title>
        <authorList>
            <person name="Buettner E."/>
            <person name="Kellner H."/>
        </authorList>
    </citation>
    <scope>NUCLEOTIDE SEQUENCE [LARGE SCALE GENOMIC DNA]</scope>
    <source>
        <strain evidence="4 5">DSM 108506</strain>
    </source>
</reference>
<dbReference type="EMBL" id="SGPM01000319">
    <property type="protein sequence ID" value="THH26694.1"/>
    <property type="molecule type" value="Genomic_DNA"/>
</dbReference>
<name>A0A4S4MLE2_9APHY</name>
<feature type="compositionally biased region" description="Basic and acidic residues" evidence="1">
    <location>
        <begin position="792"/>
        <end position="802"/>
    </location>
</feature>
<dbReference type="PANTHER" id="PTHR31138">
    <property type="entry name" value="CHROMOSOME 19, WHOLE GENOME SHOTGUN SEQUENCE"/>
    <property type="match status" value="1"/>
</dbReference>
<accession>A0A4S4MLE2</accession>
<feature type="region of interest" description="Disordered" evidence="1">
    <location>
        <begin position="792"/>
        <end position="812"/>
    </location>
</feature>
<dbReference type="InterPro" id="IPR045967">
    <property type="entry name" value="HAM1-like_N"/>
</dbReference>
<feature type="domain" description="HAM1-like C-terminal" evidence="2">
    <location>
        <begin position="605"/>
        <end position="731"/>
    </location>
</feature>
<dbReference type="InterPro" id="IPR027842">
    <property type="entry name" value="HAM1-like_C"/>
</dbReference>
<evidence type="ECO:0000259" key="2">
    <source>
        <dbReference type="Pfam" id="PF14613"/>
    </source>
</evidence>
<protein>
    <submittedName>
        <fullName evidence="4">Uncharacterized protein</fullName>
    </submittedName>
</protein>
<sequence length="812" mass="89781">MDKSANIIAALDAGKIPSQQQINAFIDWLLNSALTQVEPSDESGELSEQGKILVGDIRNLLNAYKLVGEHKNGDSLIQEALWHLSEADISSTHVNSGADIDSDQASKDARAVAHALRTLLKIIWTSFASESESVFHDFASFSRLALADAADLVSRGAGSAAQSLREVDSEIQQGDRNELGMNKNTGEEEPKDAREQFESAMDTVKVAGSKTIGAGQVASQTAEDIATRTSERLQDAFYTICDRAQDNEDYHRSVTTIFDILGKWIHKSLDTAGDVNTDSSLESFIDDPTEEQHLIKAIRAVRTFAERMAGGKSLDNFFGVLRVCGVDIQQDQHLREFFDELLDHLRKSVDERGYVRSDEAQQMRDDLKAKWRELHDADTEEGQKWRDDIGKLQTEWKKFMKAFDSGEDTRRIQRAQSKLGTDLEQAMVSAAGAAASYGIEKGISNGPWLWQDLFNAYIPRLLSIVKDIPIPRTEYSDDDVEFVLEDLDISSFNLLPGHAYIRNITDIDITAPSAGKSTTSVGSLTRVYIQALQLSLREVSFFYKDKTSSVGPGEFTGLLEFTLPPQGIDVDVVVRMIPNSPEGMKERERRGAFQEIQRVDVKVSDDVDLIVKQSNHSILATVFKPLILSRFRETLQTVLADNIRASIEWTDAFAWDVGNRAEVFADAGLGRGPSLMAGFWSELGHLRKGDTGVLKGWKATGTGLIKEEGNTKAGAKFAMGAEPQILSGEKRGPKGTFAEPLAENAQRKADEMYIDVEGTAEGARQKAQSVTAQATETLKEGVRKVRSFKQTVAEKAEEEKRRPGWKSDAFDV</sequence>
<evidence type="ECO:0000256" key="1">
    <source>
        <dbReference type="SAM" id="MobiDB-lite"/>
    </source>
</evidence>
<evidence type="ECO:0000313" key="4">
    <source>
        <dbReference type="EMBL" id="THH26694.1"/>
    </source>
</evidence>